<accession>A0A0F8YDP6</accession>
<protein>
    <submittedName>
        <fullName evidence="1">Uncharacterized protein</fullName>
    </submittedName>
</protein>
<organism evidence="1">
    <name type="scientific">marine sediment metagenome</name>
    <dbReference type="NCBI Taxonomy" id="412755"/>
    <lineage>
        <taxon>unclassified sequences</taxon>
        <taxon>metagenomes</taxon>
        <taxon>ecological metagenomes</taxon>
    </lineage>
</organism>
<feature type="non-terminal residue" evidence="1">
    <location>
        <position position="113"/>
    </location>
</feature>
<comment type="caution">
    <text evidence="1">The sequence shown here is derived from an EMBL/GenBank/DDBJ whole genome shotgun (WGS) entry which is preliminary data.</text>
</comment>
<proteinExistence type="predicted"/>
<gene>
    <name evidence="1" type="ORF">LCGC14_2910050</name>
</gene>
<sequence>MNQDWDIKIDLDGTEHKLRLLQSEGRKHWVVREIPPQPRVEEEASARLDEAPLNNLPFEMDNWSWGVGLDKFGLNRNDPGHIFRYFDGHGIDTSEPNIVRHGPGFGQTGTITG</sequence>
<reference evidence="1" key="1">
    <citation type="journal article" date="2015" name="Nature">
        <title>Complex archaea that bridge the gap between prokaryotes and eukaryotes.</title>
        <authorList>
            <person name="Spang A."/>
            <person name="Saw J.H."/>
            <person name="Jorgensen S.L."/>
            <person name="Zaremba-Niedzwiedzka K."/>
            <person name="Martijn J."/>
            <person name="Lind A.E."/>
            <person name="van Eijk R."/>
            <person name="Schleper C."/>
            <person name="Guy L."/>
            <person name="Ettema T.J."/>
        </authorList>
    </citation>
    <scope>NUCLEOTIDE SEQUENCE</scope>
</reference>
<evidence type="ECO:0000313" key="1">
    <source>
        <dbReference type="EMBL" id="KKK71825.1"/>
    </source>
</evidence>
<name>A0A0F8YDP6_9ZZZZ</name>
<dbReference type="AlphaFoldDB" id="A0A0F8YDP6"/>
<dbReference type="EMBL" id="LAZR01057555">
    <property type="protein sequence ID" value="KKK71825.1"/>
    <property type="molecule type" value="Genomic_DNA"/>
</dbReference>